<evidence type="ECO:0000256" key="7">
    <source>
        <dbReference type="SAM" id="Phobius"/>
    </source>
</evidence>
<keyword evidence="5 7" id="KW-1133">Transmembrane helix</keyword>
<feature type="transmembrane region" description="Helical" evidence="7">
    <location>
        <begin position="53"/>
        <end position="75"/>
    </location>
</feature>
<comment type="subcellular location">
    <subcellularLocation>
        <location evidence="1">Cell membrane</location>
        <topology evidence="1">Multi-pass membrane protein</topology>
    </subcellularLocation>
</comment>
<organism evidence="8 9">
    <name type="scientific">Rubripirellula amarantea</name>
    <dbReference type="NCBI Taxonomy" id="2527999"/>
    <lineage>
        <taxon>Bacteria</taxon>
        <taxon>Pseudomonadati</taxon>
        <taxon>Planctomycetota</taxon>
        <taxon>Planctomycetia</taxon>
        <taxon>Pirellulales</taxon>
        <taxon>Pirellulaceae</taxon>
        <taxon>Rubripirellula</taxon>
    </lineage>
</organism>
<evidence type="ECO:0000256" key="3">
    <source>
        <dbReference type="ARBA" id="ARBA00022475"/>
    </source>
</evidence>
<dbReference type="RefSeq" id="WP_146514684.1">
    <property type="nucleotide sequence ID" value="NZ_SJPI01000001.1"/>
</dbReference>
<feature type="transmembrane region" description="Helical" evidence="7">
    <location>
        <begin position="418"/>
        <end position="438"/>
    </location>
</feature>
<dbReference type="EMBL" id="SJPI01000001">
    <property type="protein sequence ID" value="TWT54673.1"/>
    <property type="molecule type" value="Genomic_DNA"/>
</dbReference>
<protein>
    <submittedName>
        <fullName evidence="8">Teichuronic acid biosynthesis protein TuaB</fullName>
    </submittedName>
</protein>
<proteinExistence type="inferred from homology"/>
<keyword evidence="9" id="KW-1185">Reference proteome</keyword>
<evidence type="ECO:0000256" key="5">
    <source>
        <dbReference type="ARBA" id="ARBA00022989"/>
    </source>
</evidence>
<reference evidence="8 9" key="1">
    <citation type="submission" date="2019-02" db="EMBL/GenBank/DDBJ databases">
        <title>Deep-cultivation of Planctomycetes and their phenomic and genomic characterization uncovers novel biology.</title>
        <authorList>
            <person name="Wiegand S."/>
            <person name="Jogler M."/>
            <person name="Boedeker C."/>
            <person name="Pinto D."/>
            <person name="Vollmers J."/>
            <person name="Rivas-Marin E."/>
            <person name="Kohn T."/>
            <person name="Peeters S.H."/>
            <person name="Heuer A."/>
            <person name="Rast P."/>
            <person name="Oberbeckmann S."/>
            <person name="Bunk B."/>
            <person name="Jeske O."/>
            <person name="Meyerdierks A."/>
            <person name="Storesund J.E."/>
            <person name="Kallscheuer N."/>
            <person name="Luecker S."/>
            <person name="Lage O.M."/>
            <person name="Pohl T."/>
            <person name="Merkel B.J."/>
            <person name="Hornburger P."/>
            <person name="Mueller R.-W."/>
            <person name="Bruemmer F."/>
            <person name="Labrenz M."/>
            <person name="Spormann A.M."/>
            <person name="Op Den Camp H."/>
            <person name="Overmann J."/>
            <person name="Amann R."/>
            <person name="Jetten M.S.M."/>
            <person name="Mascher T."/>
            <person name="Medema M.H."/>
            <person name="Devos D.P."/>
            <person name="Kaster A.-K."/>
            <person name="Ovreas L."/>
            <person name="Rohde M."/>
            <person name="Galperin M.Y."/>
            <person name="Jogler C."/>
        </authorList>
    </citation>
    <scope>NUCLEOTIDE SEQUENCE [LARGE SCALE GENOMIC DNA]</scope>
    <source>
        <strain evidence="8 9">Pla22</strain>
    </source>
</reference>
<feature type="transmembrane region" description="Helical" evidence="7">
    <location>
        <begin position="360"/>
        <end position="383"/>
    </location>
</feature>
<dbReference type="Proteomes" id="UP000316598">
    <property type="component" value="Unassembled WGS sequence"/>
</dbReference>
<accession>A0A5C5WXE8</accession>
<dbReference type="PANTHER" id="PTHR30250:SF10">
    <property type="entry name" value="LIPOPOLYSACCHARIDE BIOSYNTHESIS PROTEIN WZXC"/>
    <property type="match status" value="1"/>
</dbReference>
<dbReference type="Pfam" id="PF13440">
    <property type="entry name" value="Polysacc_synt_3"/>
    <property type="match status" value="1"/>
</dbReference>
<dbReference type="OrthoDB" id="9770347at2"/>
<dbReference type="PANTHER" id="PTHR30250">
    <property type="entry name" value="PST FAMILY PREDICTED COLANIC ACID TRANSPORTER"/>
    <property type="match status" value="1"/>
</dbReference>
<keyword evidence="4 7" id="KW-0812">Transmembrane</keyword>
<feature type="transmembrane region" description="Helical" evidence="7">
    <location>
        <begin position="121"/>
        <end position="139"/>
    </location>
</feature>
<feature type="transmembrane region" description="Helical" evidence="7">
    <location>
        <begin position="215"/>
        <end position="231"/>
    </location>
</feature>
<keyword evidence="3" id="KW-1003">Cell membrane</keyword>
<name>A0A5C5WXE8_9BACT</name>
<evidence type="ECO:0000313" key="8">
    <source>
        <dbReference type="EMBL" id="TWT54673.1"/>
    </source>
</evidence>
<feature type="transmembrane region" description="Helical" evidence="7">
    <location>
        <begin position="330"/>
        <end position="353"/>
    </location>
</feature>
<feature type="transmembrane region" description="Helical" evidence="7">
    <location>
        <begin position="87"/>
        <end position="106"/>
    </location>
</feature>
<dbReference type="GO" id="GO:0005886">
    <property type="term" value="C:plasma membrane"/>
    <property type="evidence" value="ECO:0007669"/>
    <property type="project" value="UniProtKB-SubCell"/>
</dbReference>
<keyword evidence="6 7" id="KW-0472">Membrane</keyword>
<feature type="transmembrane region" description="Helical" evidence="7">
    <location>
        <begin position="151"/>
        <end position="173"/>
    </location>
</feature>
<gene>
    <name evidence="8" type="primary">tuaB_2</name>
    <name evidence="8" type="ORF">Pla22_23230</name>
</gene>
<comment type="similarity">
    <text evidence="2">Belongs to the polysaccharide synthase family.</text>
</comment>
<sequence>MSSAVAQPNSLKDATVAGAAWLGIAMFTDRVARMASSAVLVALLTPQDFGIASVLWAIIAFGKIFANGGTGAAIIQRKELETGIIDSVFVFNMVVGVISSGLLYLASKPLAFWFSTPELEYFLRIVSVVLVFSACAVVPSSLLQRQMRFNVLAAIDIAQTLLSSVAMVVLALLDFGVWSLILPRLILSMLVMIAYMRISNYIGSVRAKLGDIRKIFSYSGYLTLYTFVNYLNRNADVLIIGKFIGMSAAGIYGLAAGFMMLPVQSCGEVIKRVAFPAFSRLQDDKKRFNDAYLDTVSMVAFVTMPVVAGILAVIGVAIDAFFGSEWEATADIFLLLAPAAMIEAVGSTSAMIFQSKGKTGVMFAWQAIGTLVTTIALLTGTHFGPRGVAIAFSIATALVSIPGLLIAFRIASISIASFLTRVTPSILCSMLMGLVAHYSSYLLPSIDLKLIFAIQVLVGIASYVALSYTLNREVLEECISLTEPMRRKAFLPRTEAPVS</sequence>
<feature type="transmembrane region" description="Helical" evidence="7">
    <location>
        <begin position="237"/>
        <end position="261"/>
    </location>
</feature>
<dbReference type="CDD" id="cd13127">
    <property type="entry name" value="MATE_tuaB_like"/>
    <property type="match status" value="1"/>
</dbReference>
<evidence type="ECO:0000256" key="4">
    <source>
        <dbReference type="ARBA" id="ARBA00022692"/>
    </source>
</evidence>
<evidence type="ECO:0000256" key="1">
    <source>
        <dbReference type="ARBA" id="ARBA00004651"/>
    </source>
</evidence>
<evidence type="ECO:0000313" key="9">
    <source>
        <dbReference type="Proteomes" id="UP000316598"/>
    </source>
</evidence>
<feature type="transmembrane region" description="Helical" evidence="7">
    <location>
        <begin position="295"/>
        <end position="318"/>
    </location>
</feature>
<evidence type="ECO:0000256" key="6">
    <source>
        <dbReference type="ARBA" id="ARBA00023136"/>
    </source>
</evidence>
<comment type="caution">
    <text evidence="8">The sequence shown here is derived from an EMBL/GenBank/DDBJ whole genome shotgun (WGS) entry which is preliminary data.</text>
</comment>
<feature type="transmembrane region" description="Helical" evidence="7">
    <location>
        <begin position="450"/>
        <end position="470"/>
    </location>
</feature>
<dbReference type="InterPro" id="IPR050833">
    <property type="entry name" value="Poly_Biosynth_Transport"/>
</dbReference>
<feature type="transmembrane region" description="Helical" evidence="7">
    <location>
        <begin position="389"/>
        <end position="411"/>
    </location>
</feature>
<dbReference type="AlphaFoldDB" id="A0A5C5WXE8"/>
<evidence type="ECO:0000256" key="2">
    <source>
        <dbReference type="ARBA" id="ARBA00007430"/>
    </source>
</evidence>